<protein>
    <recommendedName>
        <fullName evidence="4">Nucleoside recognition protein</fullName>
    </recommendedName>
</protein>
<keyword evidence="1" id="KW-0812">Transmembrane</keyword>
<organism evidence="2 3">
    <name type="scientific">Grimontia sedimenti</name>
    <dbReference type="NCBI Taxonomy" id="2711294"/>
    <lineage>
        <taxon>Bacteria</taxon>
        <taxon>Pseudomonadati</taxon>
        <taxon>Pseudomonadota</taxon>
        <taxon>Gammaproteobacteria</taxon>
        <taxon>Vibrionales</taxon>
        <taxon>Vibrionaceae</taxon>
        <taxon>Grimontia</taxon>
    </lineage>
</organism>
<gene>
    <name evidence="2" type="ORF">G5S52_05980</name>
</gene>
<feature type="transmembrane region" description="Helical" evidence="1">
    <location>
        <begin position="284"/>
        <end position="304"/>
    </location>
</feature>
<proteinExistence type="predicted"/>
<keyword evidence="1" id="KW-1133">Transmembrane helix</keyword>
<evidence type="ECO:0000256" key="1">
    <source>
        <dbReference type="SAM" id="Phobius"/>
    </source>
</evidence>
<dbReference type="Proteomes" id="UP000473008">
    <property type="component" value="Unassembled WGS sequence"/>
</dbReference>
<comment type="caution">
    <text evidence="2">The sequence shown here is derived from an EMBL/GenBank/DDBJ whole genome shotgun (WGS) entry which is preliminary data.</text>
</comment>
<feature type="transmembrane region" description="Helical" evidence="1">
    <location>
        <begin position="66"/>
        <end position="84"/>
    </location>
</feature>
<accession>A0A6M1RAX4</accession>
<feature type="transmembrane region" description="Helical" evidence="1">
    <location>
        <begin position="179"/>
        <end position="205"/>
    </location>
</feature>
<feature type="transmembrane region" description="Helical" evidence="1">
    <location>
        <begin position="225"/>
        <end position="243"/>
    </location>
</feature>
<feature type="transmembrane region" description="Helical" evidence="1">
    <location>
        <begin position="91"/>
        <end position="110"/>
    </location>
</feature>
<feature type="transmembrane region" description="Helical" evidence="1">
    <location>
        <begin position="122"/>
        <end position="140"/>
    </location>
</feature>
<evidence type="ECO:0000313" key="2">
    <source>
        <dbReference type="EMBL" id="NGN97220.1"/>
    </source>
</evidence>
<sequence length="323" mass="35228">MGYETSCEFFQRTLAESVNVAITLYKVMIPTIIVVKIFEEFGGVVWFSSFIAPLMNAVGLPSEMGLVWATAIFVNIYSALVVLINTDVTMSVAQASILSCMILLAHSMPIEVGLAKKSGVSVWWSILTRVGGALLLGWLLHLTYSATGSLQEQAKIIWQPSMETATSLAAWGISQLQNLILVFVIIVALIFVLNILKVIGIEKLIAKALSPFLRLLGISKEATNLTLIGITLGLSYGGGLLINEAKKGHIPPRDIFTAITLLGLLHSLIEDTLLMLVIGADFTAIFWGRLVFALVLVGVVSRLMRLIDGKRYERLFYRSVATA</sequence>
<dbReference type="EMBL" id="JAALDL010000003">
    <property type="protein sequence ID" value="NGN97220.1"/>
    <property type="molecule type" value="Genomic_DNA"/>
</dbReference>
<evidence type="ECO:0008006" key="4">
    <source>
        <dbReference type="Google" id="ProtNLM"/>
    </source>
</evidence>
<dbReference type="RefSeq" id="WP_165012232.1">
    <property type="nucleotide sequence ID" value="NZ_JAALDL010000003.1"/>
</dbReference>
<keyword evidence="1" id="KW-0472">Membrane</keyword>
<feature type="transmembrane region" description="Helical" evidence="1">
    <location>
        <begin position="43"/>
        <end position="60"/>
    </location>
</feature>
<feature type="transmembrane region" description="Helical" evidence="1">
    <location>
        <begin position="255"/>
        <end position="278"/>
    </location>
</feature>
<evidence type="ECO:0000313" key="3">
    <source>
        <dbReference type="Proteomes" id="UP000473008"/>
    </source>
</evidence>
<name>A0A6M1RAX4_9GAMM</name>
<keyword evidence="3" id="KW-1185">Reference proteome</keyword>
<reference evidence="2 3" key="1">
    <citation type="submission" date="2020-02" db="EMBL/GenBank/DDBJ databases">
        <title>The draft genome of Grimontia sedimenta sp. nov., isolated from benthic sediments near coral reefs south of Kuwait.</title>
        <authorList>
            <person name="Mahmoud H.M."/>
            <person name="Jose L."/>
            <person name="Eapen S."/>
        </authorList>
    </citation>
    <scope>NUCLEOTIDE SEQUENCE [LARGE SCALE GENOMIC DNA]</scope>
    <source>
        <strain evidence="2 3">S25</strain>
    </source>
</reference>
<dbReference type="AlphaFoldDB" id="A0A6M1RAX4"/>